<protein>
    <submittedName>
        <fullName evidence="1">Uncharacterized protein</fullName>
    </submittedName>
</protein>
<dbReference type="AlphaFoldDB" id="A0A1G7V8X9"/>
<keyword evidence="2" id="KW-1185">Reference proteome</keyword>
<evidence type="ECO:0000313" key="1">
    <source>
        <dbReference type="EMBL" id="SDG56174.1"/>
    </source>
</evidence>
<evidence type="ECO:0000313" key="2">
    <source>
        <dbReference type="Proteomes" id="UP000198656"/>
    </source>
</evidence>
<sequence length="84" mass="9659">MATRIFRKMNKLNHSSKPCCLLTHADLVILIDKIVVYERNGEGLDIEVEWNTPLYTLYTLSYQAFQLTAHIALLGSPRALRIQK</sequence>
<dbReference type="EMBL" id="FNCP01000004">
    <property type="protein sequence ID" value="SDG56174.1"/>
    <property type="molecule type" value="Genomic_DNA"/>
</dbReference>
<accession>A0A1G7V8X9</accession>
<name>A0A1G7V8X9_9FIRM</name>
<proteinExistence type="predicted"/>
<dbReference type="Proteomes" id="UP000198656">
    <property type="component" value="Unassembled WGS sequence"/>
</dbReference>
<organism evidence="1 2">
    <name type="scientific">Desulfosporosinus hippei DSM 8344</name>
    <dbReference type="NCBI Taxonomy" id="1121419"/>
    <lineage>
        <taxon>Bacteria</taxon>
        <taxon>Bacillati</taxon>
        <taxon>Bacillota</taxon>
        <taxon>Clostridia</taxon>
        <taxon>Eubacteriales</taxon>
        <taxon>Desulfitobacteriaceae</taxon>
        <taxon>Desulfosporosinus</taxon>
    </lineage>
</organism>
<gene>
    <name evidence="1" type="ORF">SAMN05443529_10447</name>
</gene>
<reference evidence="2" key="1">
    <citation type="submission" date="2016-10" db="EMBL/GenBank/DDBJ databases">
        <authorList>
            <person name="Varghese N."/>
            <person name="Submissions S."/>
        </authorList>
    </citation>
    <scope>NUCLEOTIDE SEQUENCE [LARGE SCALE GENOMIC DNA]</scope>
    <source>
        <strain evidence="2">DSM 8344</strain>
    </source>
</reference>